<keyword evidence="1" id="KW-0812">Transmembrane</keyword>
<accession>A0A1M3TL63</accession>
<keyword evidence="1" id="KW-0472">Membrane</keyword>
<name>A0A1M3TL63_ASPLC</name>
<protein>
    <submittedName>
        <fullName evidence="2">Uncharacterized protein</fullName>
    </submittedName>
</protein>
<evidence type="ECO:0000256" key="1">
    <source>
        <dbReference type="SAM" id="Phobius"/>
    </source>
</evidence>
<keyword evidence="1" id="KW-1133">Transmembrane helix</keyword>
<gene>
    <name evidence="2" type="ORF">ASPFODRAFT_570108</name>
</gene>
<dbReference type="EMBL" id="KV878240">
    <property type="protein sequence ID" value="OJZ87366.1"/>
    <property type="molecule type" value="Genomic_DNA"/>
</dbReference>
<dbReference type="Proteomes" id="UP000184063">
    <property type="component" value="Unassembled WGS sequence"/>
</dbReference>
<dbReference type="AlphaFoldDB" id="A0A1M3TL63"/>
<organism evidence="2 3">
    <name type="scientific">Aspergillus luchuensis (strain CBS 106.47)</name>
    <dbReference type="NCBI Taxonomy" id="1137211"/>
    <lineage>
        <taxon>Eukaryota</taxon>
        <taxon>Fungi</taxon>
        <taxon>Dikarya</taxon>
        <taxon>Ascomycota</taxon>
        <taxon>Pezizomycotina</taxon>
        <taxon>Eurotiomycetes</taxon>
        <taxon>Eurotiomycetidae</taxon>
        <taxon>Eurotiales</taxon>
        <taxon>Aspergillaceae</taxon>
        <taxon>Aspergillus</taxon>
        <taxon>Aspergillus subgen. Circumdati</taxon>
    </lineage>
</organism>
<sequence>MPHGMLRLKMDVLMYASVSRFSSLRARCDCRRRGAAMGPHGARPRQPSHDRFFMHDNVTLHGGCRYGALRYGMYVCMYVWYVWVSVTVSMVFPLPSRKVVDYQVGESMSSTILLTKRGKERVGEILYTQVSEQSHVMCGDWGDRQDQP</sequence>
<proteinExistence type="predicted"/>
<dbReference type="VEuPathDB" id="FungiDB:ASPFODRAFT_570108"/>
<evidence type="ECO:0000313" key="3">
    <source>
        <dbReference type="Proteomes" id="UP000184063"/>
    </source>
</evidence>
<evidence type="ECO:0000313" key="2">
    <source>
        <dbReference type="EMBL" id="OJZ87366.1"/>
    </source>
</evidence>
<reference evidence="3" key="1">
    <citation type="journal article" date="2017" name="Genome Biol.">
        <title>Comparative genomics reveals high biological diversity and specific adaptations in the industrially and medically important fungal genus Aspergillus.</title>
        <authorList>
            <person name="de Vries R.P."/>
            <person name="Riley R."/>
            <person name="Wiebenga A."/>
            <person name="Aguilar-Osorio G."/>
            <person name="Amillis S."/>
            <person name="Uchima C.A."/>
            <person name="Anderluh G."/>
            <person name="Asadollahi M."/>
            <person name="Askin M."/>
            <person name="Barry K."/>
            <person name="Battaglia E."/>
            <person name="Bayram O."/>
            <person name="Benocci T."/>
            <person name="Braus-Stromeyer S.A."/>
            <person name="Caldana C."/>
            <person name="Canovas D."/>
            <person name="Cerqueira G.C."/>
            <person name="Chen F."/>
            <person name="Chen W."/>
            <person name="Choi C."/>
            <person name="Clum A."/>
            <person name="Dos Santos R.A."/>
            <person name="Damasio A.R."/>
            <person name="Diallinas G."/>
            <person name="Emri T."/>
            <person name="Fekete E."/>
            <person name="Flipphi M."/>
            <person name="Freyberg S."/>
            <person name="Gallo A."/>
            <person name="Gournas C."/>
            <person name="Habgood R."/>
            <person name="Hainaut M."/>
            <person name="Harispe M.L."/>
            <person name="Henrissat B."/>
            <person name="Hilden K.S."/>
            <person name="Hope R."/>
            <person name="Hossain A."/>
            <person name="Karabika E."/>
            <person name="Karaffa L."/>
            <person name="Karanyi Z."/>
            <person name="Krasevec N."/>
            <person name="Kuo A."/>
            <person name="Kusch H."/>
            <person name="LaButti K."/>
            <person name="Lagendijk E.L."/>
            <person name="Lapidus A."/>
            <person name="Levasseur A."/>
            <person name="Lindquist E."/>
            <person name="Lipzen A."/>
            <person name="Logrieco A.F."/>
            <person name="MacCabe A."/>
            <person name="Maekelae M.R."/>
            <person name="Malavazi I."/>
            <person name="Melin P."/>
            <person name="Meyer V."/>
            <person name="Mielnichuk N."/>
            <person name="Miskei M."/>
            <person name="Molnar A.P."/>
            <person name="Mule G."/>
            <person name="Ngan C.Y."/>
            <person name="Orejas M."/>
            <person name="Orosz E."/>
            <person name="Ouedraogo J.P."/>
            <person name="Overkamp K.M."/>
            <person name="Park H.-S."/>
            <person name="Perrone G."/>
            <person name="Piumi F."/>
            <person name="Punt P.J."/>
            <person name="Ram A.F."/>
            <person name="Ramon A."/>
            <person name="Rauscher S."/>
            <person name="Record E."/>
            <person name="Riano-Pachon D.M."/>
            <person name="Robert V."/>
            <person name="Roehrig J."/>
            <person name="Ruller R."/>
            <person name="Salamov A."/>
            <person name="Salih N.S."/>
            <person name="Samson R.A."/>
            <person name="Sandor E."/>
            <person name="Sanguinetti M."/>
            <person name="Schuetze T."/>
            <person name="Sepcic K."/>
            <person name="Shelest E."/>
            <person name="Sherlock G."/>
            <person name="Sophianopoulou V."/>
            <person name="Squina F.M."/>
            <person name="Sun H."/>
            <person name="Susca A."/>
            <person name="Todd R.B."/>
            <person name="Tsang A."/>
            <person name="Unkles S.E."/>
            <person name="van de Wiele N."/>
            <person name="van Rossen-Uffink D."/>
            <person name="Oliveira J.V."/>
            <person name="Vesth T.C."/>
            <person name="Visser J."/>
            <person name="Yu J.-H."/>
            <person name="Zhou M."/>
            <person name="Andersen M.R."/>
            <person name="Archer D.B."/>
            <person name="Baker S.E."/>
            <person name="Benoit I."/>
            <person name="Brakhage A.A."/>
            <person name="Braus G.H."/>
            <person name="Fischer R."/>
            <person name="Frisvad J.C."/>
            <person name="Goldman G.H."/>
            <person name="Houbraken J."/>
            <person name="Oakley B."/>
            <person name="Pocsi I."/>
            <person name="Scazzocchio C."/>
            <person name="Seiboth B."/>
            <person name="vanKuyk P.A."/>
            <person name="Wortman J."/>
            <person name="Dyer P.S."/>
            <person name="Grigoriev I.V."/>
        </authorList>
    </citation>
    <scope>NUCLEOTIDE SEQUENCE [LARGE SCALE GENOMIC DNA]</scope>
    <source>
        <strain evidence="3">CBS 106.47</strain>
    </source>
</reference>
<feature type="transmembrane region" description="Helical" evidence="1">
    <location>
        <begin position="71"/>
        <end position="92"/>
    </location>
</feature>